<dbReference type="PANTHER" id="PTHR43833">
    <property type="entry name" value="POTASSIUM CHANNEL PROTEIN 2-RELATED-RELATED"/>
    <property type="match status" value="1"/>
</dbReference>
<protein>
    <submittedName>
        <fullName evidence="3">Trk system potassium uptake protein TrkA</fullName>
    </submittedName>
</protein>
<dbReference type="PROSITE" id="PS51201">
    <property type="entry name" value="RCK_N"/>
    <property type="match status" value="1"/>
</dbReference>
<evidence type="ECO:0000259" key="2">
    <source>
        <dbReference type="PROSITE" id="PS51202"/>
    </source>
</evidence>
<dbReference type="GO" id="GO:0006813">
    <property type="term" value="P:potassium ion transport"/>
    <property type="evidence" value="ECO:0007669"/>
    <property type="project" value="InterPro"/>
</dbReference>
<dbReference type="AlphaFoldDB" id="A0A1I5ZUQ8"/>
<dbReference type="InterPro" id="IPR003148">
    <property type="entry name" value="RCK_N"/>
</dbReference>
<keyword evidence="4" id="KW-1185">Reference proteome</keyword>
<dbReference type="SUPFAM" id="SSF116726">
    <property type="entry name" value="TrkA C-terminal domain-like"/>
    <property type="match status" value="1"/>
</dbReference>
<feature type="domain" description="RCK N-terminal" evidence="1">
    <location>
        <begin position="2"/>
        <end position="121"/>
    </location>
</feature>
<dbReference type="InterPro" id="IPR006037">
    <property type="entry name" value="RCK_C"/>
</dbReference>
<proteinExistence type="predicted"/>
<organism evidence="3 4">
    <name type="scientific">Roseivivax halotolerans</name>
    <dbReference type="NCBI Taxonomy" id="93684"/>
    <lineage>
        <taxon>Bacteria</taxon>
        <taxon>Pseudomonadati</taxon>
        <taxon>Pseudomonadota</taxon>
        <taxon>Alphaproteobacteria</taxon>
        <taxon>Rhodobacterales</taxon>
        <taxon>Roseobacteraceae</taxon>
        <taxon>Roseivivax</taxon>
    </lineage>
</organism>
<dbReference type="InterPro" id="IPR050721">
    <property type="entry name" value="Trk_Ktr_HKT_K-transport"/>
</dbReference>
<dbReference type="InterPro" id="IPR036721">
    <property type="entry name" value="RCK_C_sf"/>
</dbReference>
<gene>
    <name evidence="3" type="ORF">SAMN05421853_11277</name>
</gene>
<dbReference type="Gene3D" id="3.40.50.720">
    <property type="entry name" value="NAD(P)-binding Rossmann-like Domain"/>
    <property type="match status" value="1"/>
</dbReference>
<reference evidence="4" key="1">
    <citation type="submission" date="2016-10" db="EMBL/GenBank/DDBJ databases">
        <authorList>
            <person name="Varghese N."/>
            <person name="Submissions S."/>
        </authorList>
    </citation>
    <scope>NUCLEOTIDE SEQUENCE [LARGE SCALE GENOMIC DNA]</scope>
    <source>
        <strain evidence="4">JCM 10271</strain>
    </source>
</reference>
<dbReference type="PANTHER" id="PTHR43833:SF7">
    <property type="entry name" value="KTR SYSTEM POTASSIUM UPTAKE PROTEIN C"/>
    <property type="match status" value="1"/>
</dbReference>
<dbReference type="EMBL" id="FOXV01000012">
    <property type="protein sequence ID" value="SFQ60198.1"/>
    <property type="molecule type" value="Genomic_DNA"/>
</dbReference>
<dbReference type="Gene3D" id="3.30.70.1450">
    <property type="entry name" value="Regulator of K+ conductance, C-terminal domain"/>
    <property type="match status" value="1"/>
</dbReference>
<dbReference type="SUPFAM" id="SSF51735">
    <property type="entry name" value="NAD(P)-binding Rossmann-fold domains"/>
    <property type="match status" value="1"/>
</dbReference>
<dbReference type="Pfam" id="PF02080">
    <property type="entry name" value="TrkA_C"/>
    <property type="match status" value="1"/>
</dbReference>
<dbReference type="InterPro" id="IPR036291">
    <property type="entry name" value="NAD(P)-bd_dom_sf"/>
</dbReference>
<dbReference type="STRING" id="93684.SAMN05421853_11277"/>
<dbReference type="Pfam" id="PF02254">
    <property type="entry name" value="TrkA_N"/>
    <property type="match status" value="1"/>
</dbReference>
<dbReference type="RefSeq" id="WP_093014230.1">
    <property type="nucleotide sequence ID" value="NZ_FOXV01000012.1"/>
</dbReference>
<dbReference type="Proteomes" id="UP000243106">
    <property type="component" value="Unassembled WGS sequence"/>
</dbReference>
<dbReference type="PROSITE" id="PS51202">
    <property type="entry name" value="RCK_C"/>
    <property type="match status" value="1"/>
</dbReference>
<evidence type="ECO:0000313" key="3">
    <source>
        <dbReference type="EMBL" id="SFQ60198.1"/>
    </source>
</evidence>
<evidence type="ECO:0000313" key="4">
    <source>
        <dbReference type="Proteomes" id="UP000243106"/>
    </source>
</evidence>
<accession>A0A1I5ZUQ8</accession>
<sequence length="220" mass="24129">MADKARIFGVVGLGNFGSTVAHELTRFGNQVIGIDIDEGRVTAHADKLSQAMIVDARDDAALKEAGMGDCDVALIAMGSDLEASILSAINLKLVGVEKIWAKARTKTHHRILSRLGVDRIVHPEVEVGQHVAQVLHNPLIRDYISLGNGYYVVNFRIPKSLEGKSLDDLEHRSEFNLRCIGVMRGTKFLAQDGEACTFEPDDLLLLLGQRNDLRRFAASL</sequence>
<evidence type="ECO:0000259" key="1">
    <source>
        <dbReference type="PROSITE" id="PS51201"/>
    </source>
</evidence>
<name>A0A1I5ZUQ8_9RHOB</name>
<feature type="domain" description="RCK C-terminal" evidence="2">
    <location>
        <begin position="141"/>
        <end position="220"/>
    </location>
</feature>
<dbReference type="GO" id="GO:0008324">
    <property type="term" value="F:monoatomic cation transmembrane transporter activity"/>
    <property type="evidence" value="ECO:0007669"/>
    <property type="project" value="InterPro"/>
</dbReference>